<evidence type="ECO:0000313" key="7">
    <source>
        <dbReference type="Proteomes" id="UP000675880"/>
    </source>
</evidence>
<feature type="domain" description="Multidrug resistance protein MdtA-like barrel-sandwich hybrid" evidence="3">
    <location>
        <begin position="73"/>
        <end position="192"/>
    </location>
</feature>
<name>A0ABM8RA63_9BACT</name>
<evidence type="ECO:0000259" key="4">
    <source>
        <dbReference type="Pfam" id="PF25954"/>
    </source>
</evidence>
<dbReference type="Pfam" id="PF25989">
    <property type="entry name" value="YknX_C"/>
    <property type="match status" value="1"/>
</dbReference>
<dbReference type="Pfam" id="PF25917">
    <property type="entry name" value="BSH_RND"/>
    <property type="match status" value="1"/>
</dbReference>
<dbReference type="InterPro" id="IPR058792">
    <property type="entry name" value="Beta-barrel_RND_2"/>
</dbReference>
<comment type="caution">
    <text evidence="6">The sequence shown here is derived from an EMBL/GenBank/DDBJ whole genome shotgun (WGS) entry which is preliminary data.</text>
</comment>
<organism evidence="6 7">
    <name type="scientific">Nitrospira defluvii</name>
    <dbReference type="NCBI Taxonomy" id="330214"/>
    <lineage>
        <taxon>Bacteria</taxon>
        <taxon>Pseudomonadati</taxon>
        <taxon>Nitrospirota</taxon>
        <taxon>Nitrospiria</taxon>
        <taxon>Nitrospirales</taxon>
        <taxon>Nitrospiraceae</taxon>
        <taxon>Nitrospira</taxon>
    </lineage>
</organism>
<dbReference type="SUPFAM" id="SSF111369">
    <property type="entry name" value="HlyD-like secretion proteins"/>
    <property type="match status" value="1"/>
</dbReference>
<dbReference type="InterPro" id="IPR006143">
    <property type="entry name" value="RND_pump_MFP"/>
</dbReference>
<evidence type="ECO:0000259" key="3">
    <source>
        <dbReference type="Pfam" id="PF25917"/>
    </source>
</evidence>
<dbReference type="Gene3D" id="2.40.420.20">
    <property type="match status" value="1"/>
</dbReference>
<keyword evidence="2" id="KW-0175">Coiled coil</keyword>
<evidence type="ECO:0000256" key="1">
    <source>
        <dbReference type="ARBA" id="ARBA00009477"/>
    </source>
</evidence>
<dbReference type="Gene3D" id="2.40.30.170">
    <property type="match status" value="1"/>
</dbReference>
<reference evidence="6 7" key="1">
    <citation type="submission" date="2021-02" db="EMBL/GenBank/DDBJ databases">
        <authorList>
            <person name="Han P."/>
        </authorList>
    </citation>
    <scope>NUCLEOTIDE SEQUENCE [LARGE SCALE GENOMIC DNA]</scope>
    <source>
        <strain evidence="6">Candidatus Nitrospira sp. ZN2</strain>
    </source>
</reference>
<feature type="domain" description="CusB-like beta-barrel" evidence="4">
    <location>
        <begin position="206"/>
        <end position="278"/>
    </location>
</feature>
<dbReference type="PANTHER" id="PTHR30469">
    <property type="entry name" value="MULTIDRUG RESISTANCE PROTEIN MDTA"/>
    <property type="match status" value="1"/>
</dbReference>
<protein>
    <submittedName>
        <fullName evidence="6">Efflux transporter periplasmic adaptor subunit</fullName>
    </submittedName>
</protein>
<dbReference type="NCBIfam" id="TIGR01730">
    <property type="entry name" value="RND_mfp"/>
    <property type="match status" value="1"/>
</dbReference>
<evidence type="ECO:0000256" key="2">
    <source>
        <dbReference type="ARBA" id="ARBA00023054"/>
    </source>
</evidence>
<dbReference type="PANTHER" id="PTHR30469:SF11">
    <property type="entry name" value="BLL4320 PROTEIN"/>
    <property type="match status" value="1"/>
</dbReference>
<dbReference type="Proteomes" id="UP000675880">
    <property type="component" value="Unassembled WGS sequence"/>
</dbReference>
<dbReference type="Gene3D" id="6.10.140.1990">
    <property type="match status" value="1"/>
</dbReference>
<gene>
    <name evidence="6" type="ORF">NSPZN2_150006</name>
</gene>
<comment type="similarity">
    <text evidence="1">Belongs to the membrane fusion protein (MFP) (TC 8.A.1) family.</text>
</comment>
<evidence type="ECO:0000313" key="6">
    <source>
        <dbReference type="EMBL" id="CAE6741670.1"/>
    </source>
</evidence>
<dbReference type="InterPro" id="IPR058625">
    <property type="entry name" value="MdtA-like_BSH"/>
</dbReference>
<dbReference type="Gene3D" id="2.40.50.100">
    <property type="match status" value="1"/>
</dbReference>
<sequence>MTPRRTTYLLLFALTAIFVTYAVKWTGLTPVPASGVSGTPTTGTAVVLAPVTIDRIRHTIRAVGTLRANESILIRPEIAGRIRQVWFEEGQAVGKDQLLIDLDDSELQAELAQAAAQLKVSRLTYERLKQLDLDGKRYITKQQLDEAAGALQVSQANHALYVTRLAKTKIRAPFSGMTGIRRVSPGDFVGSGLDIVNLEDLAQLKIDFKVPETLLRHLAPGQPIELTTDAYPGETFHGAVYVIDPQVEMTTRSVQVRARIPNPQQRLRPGMFAQVLLTYGQEERALLIPEEAVVPKQEKTYVYLAREGTAQQREITLGTRTRGFVQVLNGLTEQDTVIRVGHHKLQEGDPIIALTEPSR</sequence>
<dbReference type="RefSeq" id="WP_213042037.1">
    <property type="nucleotide sequence ID" value="NZ_CAJNBJ010000007.1"/>
</dbReference>
<keyword evidence="7" id="KW-1185">Reference proteome</keyword>
<accession>A0ABM8RA63</accession>
<proteinExistence type="inferred from homology"/>
<dbReference type="EMBL" id="CAJNBJ010000007">
    <property type="protein sequence ID" value="CAE6741670.1"/>
    <property type="molecule type" value="Genomic_DNA"/>
</dbReference>
<dbReference type="InterPro" id="IPR030190">
    <property type="entry name" value="MacA_alpha-hairpin_sf"/>
</dbReference>
<dbReference type="Pfam" id="PF25954">
    <property type="entry name" value="Beta-barrel_RND_2"/>
    <property type="match status" value="1"/>
</dbReference>
<dbReference type="InterPro" id="IPR058637">
    <property type="entry name" value="YknX-like_C"/>
</dbReference>
<evidence type="ECO:0000259" key="5">
    <source>
        <dbReference type="Pfam" id="PF25989"/>
    </source>
</evidence>
<feature type="domain" description="YknX-like C-terminal permuted SH3-like" evidence="5">
    <location>
        <begin position="286"/>
        <end position="351"/>
    </location>
</feature>